<dbReference type="PROSITE" id="PS50925">
    <property type="entry name" value="BLUF"/>
    <property type="match status" value="1"/>
</dbReference>
<dbReference type="Proteomes" id="UP000552700">
    <property type="component" value="Unassembled WGS sequence"/>
</dbReference>
<proteinExistence type="predicted"/>
<reference evidence="2 3" key="1">
    <citation type="submission" date="2020-08" db="EMBL/GenBank/DDBJ databases">
        <title>Genomic Encyclopedia of Type Strains, Phase IV (KMG-IV): sequencing the most valuable type-strain genomes for metagenomic binning, comparative biology and taxonomic classification.</title>
        <authorList>
            <person name="Goeker M."/>
        </authorList>
    </citation>
    <scope>NUCLEOTIDE SEQUENCE [LARGE SCALE GENOMIC DNA]</scope>
    <source>
        <strain evidence="2 3">DSM 102255</strain>
    </source>
</reference>
<evidence type="ECO:0000313" key="2">
    <source>
        <dbReference type="EMBL" id="MBB6124836.1"/>
    </source>
</evidence>
<gene>
    <name evidence="2" type="ORF">FHS92_002589</name>
</gene>
<dbReference type="GO" id="GO:0071949">
    <property type="term" value="F:FAD binding"/>
    <property type="evidence" value="ECO:0007669"/>
    <property type="project" value="InterPro"/>
</dbReference>
<accession>A0A841J5N1</accession>
<dbReference type="EMBL" id="JACIJP010000004">
    <property type="protein sequence ID" value="MBB6124836.1"/>
    <property type="molecule type" value="Genomic_DNA"/>
</dbReference>
<keyword evidence="3" id="KW-1185">Reference proteome</keyword>
<dbReference type="AlphaFoldDB" id="A0A841J5N1"/>
<dbReference type="GO" id="GO:0009882">
    <property type="term" value="F:blue light photoreceptor activity"/>
    <property type="evidence" value="ECO:0007669"/>
    <property type="project" value="InterPro"/>
</dbReference>
<evidence type="ECO:0000259" key="1">
    <source>
        <dbReference type="PROSITE" id="PS50925"/>
    </source>
</evidence>
<protein>
    <recommendedName>
        <fullName evidence="1">BLUF domain-containing protein</fullName>
    </recommendedName>
</protein>
<evidence type="ECO:0000313" key="3">
    <source>
        <dbReference type="Proteomes" id="UP000552700"/>
    </source>
</evidence>
<organism evidence="2 3">
    <name type="scientific">Sphingobium subterraneum</name>
    <dbReference type="NCBI Taxonomy" id="627688"/>
    <lineage>
        <taxon>Bacteria</taxon>
        <taxon>Pseudomonadati</taxon>
        <taxon>Pseudomonadota</taxon>
        <taxon>Alphaproteobacteria</taxon>
        <taxon>Sphingomonadales</taxon>
        <taxon>Sphingomonadaceae</taxon>
        <taxon>Sphingobium</taxon>
    </lineage>
</organism>
<dbReference type="Gene3D" id="3.30.70.100">
    <property type="match status" value="1"/>
</dbReference>
<dbReference type="SMART" id="SM01034">
    <property type="entry name" value="BLUF"/>
    <property type="match status" value="1"/>
</dbReference>
<dbReference type="Pfam" id="PF04940">
    <property type="entry name" value="BLUF"/>
    <property type="match status" value="1"/>
</dbReference>
<feature type="domain" description="BLUF" evidence="1">
    <location>
        <begin position="1"/>
        <end position="74"/>
    </location>
</feature>
<comment type="caution">
    <text evidence="2">The sequence shown here is derived from an EMBL/GenBank/DDBJ whole genome shotgun (WGS) entry which is preliminary data.</text>
</comment>
<name>A0A841J5N1_9SPHN</name>
<dbReference type="InterPro" id="IPR007024">
    <property type="entry name" value="BLUF_domain"/>
</dbReference>
<dbReference type="SUPFAM" id="SSF54975">
    <property type="entry name" value="Acylphosphatase/BLUF domain-like"/>
    <property type="match status" value="1"/>
</dbReference>
<dbReference type="InterPro" id="IPR036046">
    <property type="entry name" value="Acylphosphatase-like_dom_sf"/>
</dbReference>
<sequence>MSRLLAAAQRSNAAKGITGMLVVGGRRFLQALEGERDVVKMTFDRIARDPRHMGIVTLGDTPIASRSFAQWSMGFESGGDGGAARSLEDQVAAIVAPIEDATLRAYFTGFAHRHSAA</sequence>